<gene>
    <name evidence="2" type="ORF">NDU88_001887</name>
</gene>
<protein>
    <submittedName>
        <fullName evidence="2">Uncharacterized protein</fullName>
    </submittedName>
</protein>
<evidence type="ECO:0000313" key="3">
    <source>
        <dbReference type="Proteomes" id="UP001066276"/>
    </source>
</evidence>
<evidence type="ECO:0000256" key="1">
    <source>
        <dbReference type="SAM" id="MobiDB-lite"/>
    </source>
</evidence>
<evidence type="ECO:0000313" key="2">
    <source>
        <dbReference type="EMBL" id="KAJ1088732.1"/>
    </source>
</evidence>
<comment type="caution">
    <text evidence="2">The sequence shown here is derived from an EMBL/GenBank/DDBJ whole genome shotgun (WGS) entry which is preliminary data.</text>
</comment>
<dbReference type="EMBL" id="JANPWB010000015">
    <property type="protein sequence ID" value="KAJ1088732.1"/>
    <property type="molecule type" value="Genomic_DNA"/>
</dbReference>
<proteinExistence type="predicted"/>
<accession>A0AAV7LCP2</accession>
<feature type="compositionally biased region" description="Basic and acidic residues" evidence="1">
    <location>
        <begin position="61"/>
        <end position="70"/>
    </location>
</feature>
<feature type="region of interest" description="Disordered" evidence="1">
    <location>
        <begin position="39"/>
        <end position="70"/>
    </location>
</feature>
<keyword evidence="3" id="KW-1185">Reference proteome</keyword>
<name>A0AAV7LCP2_PLEWA</name>
<organism evidence="2 3">
    <name type="scientific">Pleurodeles waltl</name>
    <name type="common">Iberian ribbed newt</name>
    <dbReference type="NCBI Taxonomy" id="8319"/>
    <lineage>
        <taxon>Eukaryota</taxon>
        <taxon>Metazoa</taxon>
        <taxon>Chordata</taxon>
        <taxon>Craniata</taxon>
        <taxon>Vertebrata</taxon>
        <taxon>Euteleostomi</taxon>
        <taxon>Amphibia</taxon>
        <taxon>Batrachia</taxon>
        <taxon>Caudata</taxon>
        <taxon>Salamandroidea</taxon>
        <taxon>Salamandridae</taxon>
        <taxon>Pleurodelinae</taxon>
        <taxon>Pleurodeles</taxon>
    </lineage>
</organism>
<reference evidence="2" key="1">
    <citation type="journal article" date="2022" name="bioRxiv">
        <title>Sequencing and chromosome-scale assembly of the giantPleurodeles waltlgenome.</title>
        <authorList>
            <person name="Brown T."/>
            <person name="Elewa A."/>
            <person name="Iarovenko S."/>
            <person name="Subramanian E."/>
            <person name="Araus A.J."/>
            <person name="Petzold A."/>
            <person name="Susuki M."/>
            <person name="Suzuki K.-i.T."/>
            <person name="Hayashi T."/>
            <person name="Toyoda A."/>
            <person name="Oliveira C."/>
            <person name="Osipova E."/>
            <person name="Leigh N.D."/>
            <person name="Simon A."/>
            <person name="Yun M.H."/>
        </authorList>
    </citation>
    <scope>NUCLEOTIDE SEQUENCE</scope>
    <source>
        <strain evidence="2">20211129_DDA</strain>
        <tissue evidence="2">Liver</tissue>
    </source>
</reference>
<dbReference type="AlphaFoldDB" id="A0AAV7LCP2"/>
<sequence length="70" mass="7740">MTGGRCRCYKIYVGRHGSTTSSGSHIAVVLKIEKGLTENDYGARNNGPRRKAKAGTTLNVKSREQRELME</sequence>
<dbReference type="Proteomes" id="UP001066276">
    <property type="component" value="Chromosome 11"/>
</dbReference>